<dbReference type="Proteomes" id="UP000706039">
    <property type="component" value="Unassembled WGS sequence"/>
</dbReference>
<evidence type="ECO:0000313" key="2">
    <source>
        <dbReference type="EMBL" id="MBY8826474.1"/>
    </source>
</evidence>
<accession>A0ABS7PZT7</accession>
<keyword evidence="3" id="KW-1185">Reference proteome</keyword>
<dbReference type="EMBL" id="JAINVV010000019">
    <property type="protein sequence ID" value="MBY8826474.1"/>
    <property type="molecule type" value="Genomic_DNA"/>
</dbReference>
<feature type="compositionally biased region" description="Gly residues" evidence="1">
    <location>
        <begin position="83"/>
        <end position="92"/>
    </location>
</feature>
<proteinExistence type="predicted"/>
<evidence type="ECO:0000256" key="1">
    <source>
        <dbReference type="SAM" id="MobiDB-lite"/>
    </source>
</evidence>
<name>A0ABS7PZT7_9SPHN</name>
<protein>
    <recommendedName>
        <fullName evidence="4">Pilus assembly protein CpaD</fullName>
    </recommendedName>
</protein>
<evidence type="ECO:0008006" key="4">
    <source>
        <dbReference type="Google" id="ProtNLM"/>
    </source>
</evidence>
<gene>
    <name evidence="2" type="ORF">K7G82_29500</name>
</gene>
<feature type="region of interest" description="Disordered" evidence="1">
    <location>
        <begin position="50"/>
        <end position="92"/>
    </location>
</feature>
<evidence type="ECO:0000313" key="3">
    <source>
        <dbReference type="Proteomes" id="UP000706039"/>
    </source>
</evidence>
<reference evidence="2 3" key="1">
    <citation type="submission" date="2021-08" db="EMBL/GenBank/DDBJ databases">
        <authorList>
            <person name="Tuo L."/>
        </authorList>
    </citation>
    <scope>NUCLEOTIDE SEQUENCE [LARGE SCALE GENOMIC DNA]</scope>
    <source>
        <strain evidence="2 3">JCM 31229</strain>
    </source>
</reference>
<organism evidence="2 3">
    <name type="scientific">Sphingomonas colocasiae</name>
    <dbReference type="NCBI Taxonomy" id="1848973"/>
    <lineage>
        <taxon>Bacteria</taxon>
        <taxon>Pseudomonadati</taxon>
        <taxon>Pseudomonadota</taxon>
        <taxon>Alphaproteobacteria</taxon>
        <taxon>Sphingomonadales</taxon>
        <taxon>Sphingomonadaceae</taxon>
        <taxon>Sphingomonas</taxon>
    </lineage>
</organism>
<comment type="caution">
    <text evidence="2">The sequence shown here is derived from an EMBL/GenBank/DDBJ whole genome shotgun (WGS) entry which is preliminary data.</text>
</comment>
<sequence>MSPIISIAAVALAALLTGCTPNDVTMGGAVRHNMALQTIDPDPVARTELMEGGSGERAAAAVKRYQEGGVKQPTVTSTTKGSSGSGSGQGPN</sequence>